<dbReference type="AlphaFoldDB" id="A0ABC9YFM6"/>
<dbReference type="EMBL" id="BAAFJT010000249">
    <property type="protein sequence ID" value="GAB0208110.1"/>
    <property type="molecule type" value="Genomic_DNA"/>
</dbReference>
<proteinExistence type="predicted"/>
<sequence>MLCHIKRKASLPPSNSNNSNCDHKAKPSPEPSDRTTQNGKKTRKFGIITRTPGSKESKERLSSEHGNGHCTRMEVEISQPETSKSESSGEEQLCGTGEQYQSWLSDGSMPDIGDQSTQGHDLITITETWWDSSHDWTAVMDGYVLFRKDRPARPPYQEEEVDEAFYRQLEVASRSQALVLMGDFNHPDICWKGNAARHTQSRRFLQNINDNFLTQVVEEPTRRGVLLDLVLTNKEGTG</sequence>
<accession>A0ABC9YFM6</accession>
<feature type="compositionally biased region" description="Basic and acidic residues" evidence="1">
    <location>
        <begin position="21"/>
        <end position="33"/>
    </location>
</feature>
<keyword evidence="3" id="KW-1185">Reference proteome</keyword>
<feature type="compositionally biased region" description="Basic and acidic residues" evidence="1">
    <location>
        <begin position="53"/>
        <end position="75"/>
    </location>
</feature>
<feature type="compositionally biased region" description="Low complexity" evidence="1">
    <location>
        <begin position="10"/>
        <end position="20"/>
    </location>
</feature>
<protein>
    <submittedName>
        <fullName evidence="2">PDZ domain-containing protein 2</fullName>
    </submittedName>
</protein>
<dbReference type="PANTHER" id="PTHR33395:SF22">
    <property type="entry name" value="REVERSE TRANSCRIPTASE DOMAIN-CONTAINING PROTEIN"/>
    <property type="match status" value="1"/>
</dbReference>
<dbReference type="PANTHER" id="PTHR33395">
    <property type="entry name" value="TRANSCRIPTASE, PUTATIVE-RELATED-RELATED"/>
    <property type="match status" value="1"/>
</dbReference>
<evidence type="ECO:0000313" key="2">
    <source>
        <dbReference type="EMBL" id="GAB0208110.1"/>
    </source>
</evidence>
<dbReference type="Proteomes" id="UP001623348">
    <property type="component" value="Unassembled WGS sequence"/>
</dbReference>
<comment type="caution">
    <text evidence="2">The sequence shown here is derived from an EMBL/GenBank/DDBJ whole genome shotgun (WGS) entry which is preliminary data.</text>
</comment>
<organism evidence="2 3">
    <name type="scientific">Grus japonensis</name>
    <name type="common">Japanese crane</name>
    <name type="synonym">Red-crowned crane</name>
    <dbReference type="NCBI Taxonomy" id="30415"/>
    <lineage>
        <taxon>Eukaryota</taxon>
        <taxon>Metazoa</taxon>
        <taxon>Chordata</taxon>
        <taxon>Craniata</taxon>
        <taxon>Vertebrata</taxon>
        <taxon>Euteleostomi</taxon>
        <taxon>Archelosauria</taxon>
        <taxon>Archosauria</taxon>
        <taxon>Dinosauria</taxon>
        <taxon>Saurischia</taxon>
        <taxon>Theropoda</taxon>
        <taxon>Coelurosauria</taxon>
        <taxon>Aves</taxon>
        <taxon>Neognathae</taxon>
        <taxon>Neoaves</taxon>
        <taxon>Gruiformes</taxon>
        <taxon>Gruidae</taxon>
        <taxon>Grus</taxon>
    </lineage>
</organism>
<gene>
    <name evidence="2" type="ORF">GRJ2_003276700</name>
</gene>
<feature type="region of interest" description="Disordered" evidence="1">
    <location>
        <begin position="1"/>
        <end position="117"/>
    </location>
</feature>
<name>A0ABC9YFM6_GRUJA</name>
<evidence type="ECO:0000313" key="3">
    <source>
        <dbReference type="Proteomes" id="UP001623348"/>
    </source>
</evidence>
<reference evidence="2 3" key="1">
    <citation type="submission" date="2024-06" db="EMBL/GenBank/DDBJ databases">
        <title>The draft genome of Grus japonensis, version 3.</title>
        <authorList>
            <person name="Nabeshima K."/>
            <person name="Suzuki S."/>
            <person name="Onuma M."/>
        </authorList>
    </citation>
    <scope>NUCLEOTIDE SEQUENCE [LARGE SCALE GENOMIC DNA]</scope>
    <source>
        <strain evidence="2 3">451A</strain>
    </source>
</reference>
<evidence type="ECO:0000256" key="1">
    <source>
        <dbReference type="SAM" id="MobiDB-lite"/>
    </source>
</evidence>